<proteinExistence type="predicted"/>
<organism evidence="1 2">
    <name type="scientific">Romanomermis culicivorax</name>
    <name type="common">Nematode worm</name>
    <dbReference type="NCBI Taxonomy" id="13658"/>
    <lineage>
        <taxon>Eukaryota</taxon>
        <taxon>Metazoa</taxon>
        <taxon>Ecdysozoa</taxon>
        <taxon>Nematoda</taxon>
        <taxon>Enoplea</taxon>
        <taxon>Dorylaimia</taxon>
        <taxon>Mermithida</taxon>
        <taxon>Mermithoidea</taxon>
        <taxon>Mermithidae</taxon>
        <taxon>Romanomermis</taxon>
    </lineage>
</organism>
<accession>A0A915J4J7</accession>
<sequence length="64" mass="7397">YFNKNTFVHESNYTDKAPGAYSHFLASYNFCSLESQELIEWELFSSSAKFYSKRKRAAPTTSSL</sequence>
<name>A0A915J4J7_ROMCU</name>
<dbReference type="WBParaSite" id="nRc.2.0.1.t21060-RA">
    <property type="protein sequence ID" value="nRc.2.0.1.t21060-RA"/>
    <property type="gene ID" value="nRc.2.0.1.g21060"/>
</dbReference>
<evidence type="ECO:0000313" key="1">
    <source>
        <dbReference type="Proteomes" id="UP000887565"/>
    </source>
</evidence>
<dbReference type="AlphaFoldDB" id="A0A915J4J7"/>
<evidence type="ECO:0000313" key="2">
    <source>
        <dbReference type="WBParaSite" id="nRc.2.0.1.t21060-RA"/>
    </source>
</evidence>
<dbReference type="Proteomes" id="UP000887565">
    <property type="component" value="Unplaced"/>
</dbReference>
<reference evidence="2" key="1">
    <citation type="submission" date="2022-11" db="UniProtKB">
        <authorList>
            <consortium name="WormBaseParasite"/>
        </authorList>
    </citation>
    <scope>IDENTIFICATION</scope>
</reference>
<keyword evidence="1" id="KW-1185">Reference proteome</keyword>
<protein>
    <submittedName>
        <fullName evidence="2">Uncharacterized protein</fullName>
    </submittedName>
</protein>